<dbReference type="Proteomes" id="UP000317935">
    <property type="component" value="Chromosome"/>
</dbReference>
<name>A0A6J4CVG6_9HELI</name>
<accession>A0A6J4CVG6</accession>
<sequence length="287" mass="32898">MDKYQIVIEKNSFYFSNIKFEEEYEAGTINCLKTLLLNLQNTIHNKGCKEEIFVEFIQSHKLGLEALLVLNALAHENLKRILTIARIVKDRELSKLLLLEEWEYTENEGGIKEWGNIKIKNLIRDNKGFARGLINLFFKGSSNPFLAKTLPLFELNKLNLLKINFEPHAMLDTLIRYRQKGSYSGSMANNPEVAIKEILKACKIPFENGDLPLLSVHEGLKKRTMDFIIPNKEDPQIIIESSFLSTTSSGQGDKAKTELAISHLIKKYYPKAKFVGFIDGIGWYVRK</sequence>
<proteinExistence type="predicted"/>
<evidence type="ECO:0008006" key="3">
    <source>
        <dbReference type="Google" id="ProtNLM"/>
    </source>
</evidence>
<dbReference type="RefSeq" id="WP_196757966.1">
    <property type="nucleotide sequence ID" value="NZ_AP019774.1"/>
</dbReference>
<dbReference type="EMBL" id="AP019774">
    <property type="protein sequence ID" value="BCD69477.1"/>
    <property type="molecule type" value="Genomic_DNA"/>
</dbReference>
<dbReference type="AlphaFoldDB" id="A0A6J4CVG6"/>
<evidence type="ECO:0000313" key="2">
    <source>
        <dbReference type="Proteomes" id="UP000317935"/>
    </source>
</evidence>
<gene>
    <name evidence="1" type="ORF">SNTW_01220</name>
</gene>
<evidence type="ECO:0000313" key="1">
    <source>
        <dbReference type="EMBL" id="BCD69477.1"/>
    </source>
</evidence>
<reference evidence="1 2" key="1">
    <citation type="submission" date="2019-06" db="EMBL/GenBank/DDBJ databases">
        <title>Complete genome sequence of Helicobacter suis SNTW101c.</title>
        <authorList>
            <person name="Rimbara E."/>
            <person name="Suzuki M."/>
            <person name="Matsui H."/>
            <person name="Nakamura M."/>
            <person name="Mori S."/>
            <person name="Shibayama K."/>
        </authorList>
    </citation>
    <scope>NUCLEOTIDE SEQUENCE [LARGE SCALE GENOMIC DNA]</scope>
    <source>
        <strain evidence="1 2">SNTW101c</strain>
    </source>
</reference>
<protein>
    <recommendedName>
        <fullName evidence="3">Restriction endonuclease type II DpnII-like domain-containing protein</fullName>
    </recommendedName>
</protein>
<organism evidence="1 2">
    <name type="scientific">Helicobacter suis</name>
    <dbReference type="NCBI Taxonomy" id="104628"/>
    <lineage>
        <taxon>Bacteria</taxon>
        <taxon>Pseudomonadati</taxon>
        <taxon>Campylobacterota</taxon>
        <taxon>Epsilonproteobacteria</taxon>
        <taxon>Campylobacterales</taxon>
        <taxon>Helicobacteraceae</taxon>
        <taxon>Helicobacter</taxon>
    </lineage>
</organism>